<evidence type="ECO:0000256" key="8">
    <source>
        <dbReference type="ARBA" id="ARBA00022989"/>
    </source>
</evidence>
<evidence type="ECO:0000313" key="14">
    <source>
        <dbReference type="Proteomes" id="UP001174691"/>
    </source>
</evidence>
<dbReference type="InterPro" id="IPR021056">
    <property type="entry name" value="Mt_import_IM_translocase_Tim54"/>
</dbReference>
<evidence type="ECO:0000256" key="7">
    <source>
        <dbReference type="ARBA" id="ARBA00022927"/>
    </source>
</evidence>
<keyword evidence="11" id="KW-0472">Membrane</keyword>
<dbReference type="PANTHER" id="PTHR12358">
    <property type="entry name" value="SPHINGOSINE KINASE"/>
    <property type="match status" value="1"/>
</dbReference>
<keyword evidence="6" id="KW-0999">Mitochondrion inner membrane</keyword>
<keyword evidence="9" id="KW-0811">Translocation</keyword>
<accession>A0AA38S109</accession>
<keyword evidence="10" id="KW-0496">Mitochondrion</keyword>
<evidence type="ECO:0000256" key="3">
    <source>
        <dbReference type="ARBA" id="ARBA00020796"/>
    </source>
</evidence>
<reference evidence="13" key="1">
    <citation type="submission" date="2022-07" db="EMBL/GenBank/DDBJ databases">
        <title>Fungi with potential for degradation of polypropylene.</title>
        <authorList>
            <person name="Gostincar C."/>
        </authorList>
    </citation>
    <scope>NUCLEOTIDE SEQUENCE</scope>
    <source>
        <strain evidence="13">EXF-13287</strain>
    </source>
</reference>
<dbReference type="Proteomes" id="UP001174691">
    <property type="component" value="Unassembled WGS sequence"/>
</dbReference>
<keyword evidence="14" id="KW-1185">Reference proteome</keyword>
<comment type="similarity">
    <text evidence="2">Belongs to the TIM54 family.</text>
</comment>
<evidence type="ECO:0000256" key="10">
    <source>
        <dbReference type="ARBA" id="ARBA00023128"/>
    </source>
</evidence>
<feature type="compositionally biased region" description="Basic and acidic residues" evidence="12">
    <location>
        <begin position="252"/>
        <end position="270"/>
    </location>
</feature>
<evidence type="ECO:0000256" key="5">
    <source>
        <dbReference type="ARBA" id="ARBA00022692"/>
    </source>
</evidence>
<feature type="compositionally biased region" description="Polar residues" evidence="12">
    <location>
        <begin position="240"/>
        <end position="250"/>
    </location>
</feature>
<evidence type="ECO:0000256" key="2">
    <source>
        <dbReference type="ARBA" id="ARBA00006355"/>
    </source>
</evidence>
<protein>
    <recommendedName>
        <fullName evidence="3">Mitochondrial import inner membrane translocase subunit TIM54</fullName>
    </recommendedName>
</protein>
<evidence type="ECO:0000256" key="9">
    <source>
        <dbReference type="ARBA" id="ARBA00023010"/>
    </source>
</evidence>
<dbReference type="GO" id="GO:0015031">
    <property type="term" value="P:protein transport"/>
    <property type="evidence" value="ECO:0007669"/>
    <property type="project" value="UniProtKB-KW"/>
</dbReference>
<evidence type="ECO:0000256" key="1">
    <source>
        <dbReference type="ARBA" id="ARBA00004434"/>
    </source>
</evidence>
<dbReference type="PANTHER" id="PTHR12358:SF101">
    <property type="entry name" value="MITOCHONDRIAL IMPORT INNER MEMBRANE TRANSLOCASE SUBUNIT TIM54"/>
    <property type="match status" value="1"/>
</dbReference>
<comment type="caution">
    <text evidence="13">The sequence shown here is derived from an EMBL/GenBank/DDBJ whole genome shotgun (WGS) entry which is preliminary data.</text>
</comment>
<name>A0AA38S109_9PEZI</name>
<keyword evidence="7" id="KW-0653">Protein transport</keyword>
<dbReference type="AlphaFoldDB" id="A0AA38S109"/>
<keyword evidence="5" id="KW-0812">Transmembrane</keyword>
<feature type="region of interest" description="Disordered" evidence="12">
    <location>
        <begin position="379"/>
        <end position="405"/>
    </location>
</feature>
<dbReference type="Pfam" id="PF11711">
    <property type="entry name" value="Tim54"/>
    <property type="match status" value="1"/>
</dbReference>
<organism evidence="13 14">
    <name type="scientific">Coniochaeta hoffmannii</name>
    <dbReference type="NCBI Taxonomy" id="91930"/>
    <lineage>
        <taxon>Eukaryota</taxon>
        <taxon>Fungi</taxon>
        <taxon>Dikarya</taxon>
        <taxon>Ascomycota</taxon>
        <taxon>Pezizomycotina</taxon>
        <taxon>Sordariomycetes</taxon>
        <taxon>Sordariomycetidae</taxon>
        <taxon>Coniochaetales</taxon>
        <taxon>Coniochaetaceae</taxon>
        <taxon>Coniochaeta</taxon>
    </lineage>
</organism>
<keyword evidence="4" id="KW-0813">Transport</keyword>
<keyword evidence="8" id="KW-1133">Transmembrane helix</keyword>
<feature type="region of interest" description="Disordered" evidence="12">
    <location>
        <begin position="1"/>
        <end position="29"/>
    </location>
</feature>
<evidence type="ECO:0000256" key="6">
    <source>
        <dbReference type="ARBA" id="ARBA00022792"/>
    </source>
</evidence>
<evidence type="ECO:0000256" key="12">
    <source>
        <dbReference type="SAM" id="MobiDB-lite"/>
    </source>
</evidence>
<comment type="subcellular location">
    <subcellularLocation>
        <location evidence="1">Mitochondrion inner membrane</location>
        <topology evidence="1">Single-pass membrane protein</topology>
    </subcellularLocation>
</comment>
<evidence type="ECO:0000256" key="4">
    <source>
        <dbReference type="ARBA" id="ARBA00022448"/>
    </source>
</evidence>
<proteinExistence type="inferred from homology"/>
<dbReference type="InterPro" id="IPR050187">
    <property type="entry name" value="Lipid_Phosphate_FormReg"/>
</dbReference>
<evidence type="ECO:0000256" key="11">
    <source>
        <dbReference type="ARBA" id="ARBA00023136"/>
    </source>
</evidence>
<feature type="compositionally biased region" description="Pro residues" evidence="12">
    <location>
        <begin position="227"/>
        <end position="238"/>
    </location>
</feature>
<gene>
    <name evidence="13" type="ORF">NKR19_g1392</name>
</gene>
<sequence length="475" mass="53503">MADTKPPASDPLPGSASTAGPTSSAPKPRNQALRMLGLPALPKKLPSRNWMIFWTLSTTISAAIIYDKREKKRATARWARAVEHLAHEPIADPSAMPRKLTIYLSAPPGDGLRTAQDHFTEYVKPILAKSGLDWEFVQGRRQGDVRAVIAERLRKVRRGWERDLNGAAEAGSDKKEDEVPTADEIIELVRKERGIPPYEGVKGDIVIGRHTWKEYIRGLHEGWLGPLTPPPEHQPIPSPSTETATQSESPSTDDKKAEEGEKKPEDESKPKRPPQPKPYNTVDDYATSSLPLLMPAELAPAAPIREPHILGFLNTPTRMRRFFNRRALADEIGRDVAAVCFNTYREFREGGGSGGEGPEYEQAKELEWEERDWVKSVWKEDKKKKKEGGGEEDEGGEPAPTERIWAEPVVLDSRIAMRMRRYEIQPEDEARARNIVVPEEEIEGFMKGSVRELLRWGAKKWRGEPRMNIPTDDED</sequence>
<dbReference type="GO" id="GO:0005743">
    <property type="term" value="C:mitochondrial inner membrane"/>
    <property type="evidence" value="ECO:0007669"/>
    <property type="project" value="UniProtKB-SubCell"/>
</dbReference>
<evidence type="ECO:0000313" key="13">
    <source>
        <dbReference type="EMBL" id="KAJ9162324.1"/>
    </source>
</evidence>
<feature type="region of interest" description="Disordered" evidence="12">
    <location>
        <begin position="223"/>
        <end position="285"/>
    </location>
</feature>
<feature type="compositionally biased region" description="Low complexity" evidence="12">
    <location>
        <begin position="13"/>
        <end position="26"/>
    </location>
</feature>
<dbReference type="EMBL" id="JANBVN010000013">
    <property type="protein sequence ID" value="KAJ9162324.1"/>
    <property type="molecule type" value="Genomic_DNA"/>
</dbReference>